<keyword evidence="6" id="KW-0653">Protein transport</keyword>
<dbReference type="PANTHER" id="PTHR22781">
    <property type="entry name" value="DELTA ADAPTIN-RELATED"/>
    <property type="match status" value="1"/>
</dbReference>
<evidence type="ECO:0000313" key="10">
    <source>
        <dbReference type="Proteomes" id="UP000515204"/>
    </source>
</evidence>
<comment type="similarity">
    <text evidence="2">Belongs to the adaptor complexes large subunit family.</text>
</comment>
<evidence type="ECO:0000259" key="9">
    <source>
        <dbReference type="SMART" id="SM01354"/>
    </source>
</evidence>
<keyword evidence="4" id="KW-0813">Transport</keyword>
<dbReference type="InterPro" id="IPR002553">
    <property type="entry name" value="Clathrin/coatomer_adapt-like_N"/>
</dbReference>
<dbReference type="SMART" id="SM01354">
    <property type="entry name" value="BLVR"/>
    <property type="match status" value="1"/>
</dbReference>
<dbReference type="GO" id="GO:0006623">
    <property type="term" value="P:protein targeting to vacuole"/>
    <property type="evidence" value="ECO:0007669"/>
    <property type="project" value="TreeGrafter"/>
</dbReference>
<dbReference type="GO" id="GO:0098943">
    <property type="term" value="P:neurotransmitter receptor transport, postsynaptic endosome to lysosome"/>
    <property type="evidence" value="ECO:0007669"/>
    <property type="project" value="TreeGrafter"/>
</dbReference>
<dbReference type="GO" id="GO:0043195">
    <property type="term" value="C:terminal bouton"/>
    <property type="evidence" value="ECO:0007669"/>
    <property type="project" value="TreeGrafter"/>
</dbReference>
<dbReference type="GO" id="GO:0098830">
    <property type="term" value="C:presynaptic endosome"/>
    <property type="evidence" value="ECO:0007669"/>
    <property type="project" value="TreeGrafter"/>
</dbReference>
<dbReference type="Pfam" id="PF01602">
    <property type="entry name" value="Adaptin_N"/>
    <property type="match status" value="1"/>
</dbReference>
<dbReference type="Proteomes" id="UP000515204">
    <property type="component" value="Unplaced"/>
</dbReference>
<keyword evidence="7" id="KW-0472">Membrane</keyword>
<name>A0A6P3WVW8_DINQU</name>
<reference evidence="11" key="1">
    <citation type="submission" date="2025-08" db="UniProtKB">
        <authorList>
            <consortium name="RefSeq"/>
        </authorList>
    </citation>
    <scope>IDENTIFICATION</scope>
</reference>
<feature type="domain" description="AP-3 complex subunit delta" evidence="9">
    <location>
        <begin position="656"/>
        <end position="801"/>
    </location>
</feature>
<feature type="compositionally biased region" description="Basic and acidic residues" evidence="8">
    <location>
        <begin position="641"/>
        <end position="674"/>
    </location>
</feature>
<proteinExistence type="inferred from homology"/>
<evidence type="ECO:0000256" key="4">
    <source>
        <dbReference type="ARBA" id="ARBA00022448"/>
    </source>
</evidence>
<comment type="subcellular location">
    <subcellularLocation>
        <location evidence="1">Endomembrane system</location>
    </subcellularLocation>
</comment>
<dbReference type="InterPro" id="IPR011989">
    <property type="entry name" value="ARM-like"/>
</dbReference>
<dbReference type="InterPro" id="IPR058898">
    <property type="entry name" value="Mu_AP3"/>
</dbReference>
<dbReference type="SUPFAM" id="SSF48371">
    <property type="entry name" value="ARM repeat"/>
    <property type="match status" value="1"/>
</dbReference>
<evidence type="ECO:0000313" key="11">
    <source>
        <dbReference type="RefSeq" id="XP_014470195.1"/>
    </source>
</evidence>
<feature type="compositionally biased region" description="Basic residues" evidence="8">
    <location>
        <begin position="890"/>
        <end position="903"/>
    </location>
</feature>
<feature type="compositionally biased region" description="Basic residues" evidence="8">
    <location>
        <begin position="835"/>
        <end position="844"/>
    </location>
</feature>
<dbReference type="Gene3D" id="1.25.10.10">
    <property type="entry name" value="Leucine-rich Repeat Variant"/>
    <property type="match status" value="1"/>
</dbReference>
<dbReference type="GO" id="GO:0048490">
    <property type="term" value="P:anterograde synaptic vesicle transport"/>
    <property type="evidence" value="ECO:0007669"/>
    <property type="project" value="TreeGrafter"/>
</dbReference>
<dbReference type="GO" id="GO:0030123">
    <property type="term" value="C:AP-3 adaptor complex"/>
    <property type="evidence" value="ECO:0007669"/>
    <property type="project" value="InterPro"/>
</dbReference>
<dbReference type="InterPro" id="IPR017105">
    <property type="entry name" value="AP3_complex_dsu"/>
</dbReference>
<feature type="region of interest" description="Disordered" evidence="8">
    <location>
        <begin position="726"/>
        <end position="786"/>
    </location>
</feature>
<feature type="compositionally biased region" description="Basic residues" evidence="8">
    <location>
        <begin position="729"/>
        <end position="749"/>
    </location>
</feature>
<gene>
    <name evidence="11" type="primary">LOC106742085</name>
</gene>
<keyword evidence="5" id="KW-0677">Repeat</keyword>
<dbReference type="AlphaFoldDB" id="A0A6P3WVW8"/>
<evidence type="ECO:0000256" key="6">
    <source>
        <dbReference type="ARBA" id="ARBA00022927"/>
    </source>
</evidence>
<dbReference type="Pfam" id="PF26171">
    <property type="entry name" value="Mu_AP3"/>
    <property type="match status" value="1"/>
</dbReference>
<evidence type="ECO:0000256" key="2">
    <source>
        <dbReference type="ARBA" id="ARBA00006613"/>
    </source>
</evidence>
<protein>
    <recommendedName>
        <fullName evidence="3">AP-3 complex subunit delta</fullName>
    </recommendedName>
</protein>
<dbReference type="Pfam" id="PF06375">
    <property type="entry name" value="AP3D1"/>
    <property type="match status" value="1"/>
</dbReference>
<dbReference type="GO" id="GO:0016182">
    <property type="term" value="P:synaptic vesicle budding from endosome"/>
    <property type="evidence" value="ECO:0007669"/>
    <property type="project" value="TreeGrafter"/>
</dbReference>
<dbReference type="GO" id="GO:0006896">
    <property type="term" value="P:Golgi to vacuole transport"/>
    <property type="evidence" value="ECO:0007669"/>
    <property type="project" value="TreeGrafter"/>
</dbReference>
<dbReference type="CTD" id="136039557"/>
<dbReference type="GO" id="GO:0010008">
    <property type="term" value="C:endosome membrane"/>
    <property type="evidence" value="ECO:0007669"/>
    <property type="project" value="TreeGrafter"/>
</dbReference>
<evidence type="ECO:0000256" key="7">
    <source>
        <dbReference type="ARBA" id="ARBA00023136"/>
    </source>
</evidence>
<evidence type="ECO:0000256" key="3">
    <source>
        <dbReference type="ARBA" id="ARBA00015717"/>
    </source>
</evidence>
<keyword evidence="10" id="KW-1185">Reference proteome</keyword>
<dbReference type="InterPro" id="IPR016024">
    <property type="entry name" value="ARM-type_fold"/>
</dbReference>
<dbReference type="RefSeq" id="XP_014470195.1">
    <property type="nucleotide sequence ID" value="XM_014614709.1"/>
</dbReference>
<feature type="region of interest" description="Disordered" evidence="8">
    <location>
        <begin position="878"/>
        <end position="941"/>
    </location>
</feature>
<dbReference type="PANTHER" id="PTHR22781:SF12">
    <property type="entry name" value="AP-3 COMPLEX SUBUNIT DELTA-1"/>
    <property type="match status" value="1"/>
</dbReference>
<dbReference type="KEGG" id="dqu:106742085"/>
<evidence type="ECO:0000256" key="8">
    <source>
        <dbReference type="SAM" id="MobiDB-lite"/>
    </source>
</evidence>
<dbReference type="GeneID" id="106742085"/>
<organism evidence="10 11">
    <name type="scientific">Dinoponera quadriceps</name>
    <name type="common">South American ant</name>
    <dbReference type="NCBI Taxonomy" id="609295"/>
    <lineage>
        <taxon>Eukaryota</taxon>
        <taxon>Metazoa</taxon>
        <taxon>Ecdysozoa</taxon>
        <taxon>Arthropoda</taxon>
        <taxon>Hexapoda</taxon>
        <taxon>Insecta</taxon>
        <taxon>Pterygota</taxon>
        <taxon>Neoptera</taxon>
        <taxon>Endopterygota</taxon>
        <taxon>Hymenoptera</taxon>
        <taxon>Apocrita</taxon>
        <taxon>Aculeata</taxon>
        <taxon>Formicoidea</taxon>
        <taxon>Formicidae</taxon>
        <taxon>Ponerinae</taxon>
        <taxon>Ponerini</taxon>
        <taxon>Dinoponera</taxon>
    </lineage>
</organism>
<dbReference type="OrthoDB" id="10264595at2759"/>
<feature type="region of interest" description="Disordered" evidence="8">
    <location>
        <begin position="823"/>
        <end position="852"/>
    </location>
</feature>
<dbReference type="GO" id="GO:1904115">
    <property type="term" value="C:axon cytoplasm"/>
    <property type="evidence" value="ECO:0007669"/>
    <property type="project" value="GOC"/>
</dbReference>
<feature type="compositionally biased region" description="Basic and acidic residues" evidence="8">
    <location>
        <begin position="823"/>
        <end position="834"/>
    </location>
</feature>
<feature type="region of interest" description="Disordered" evidence="8">
    <location>
        <begin position="613"/>
        <end position="691"/>
    </location>
</feature>
<dbReference type="InterPro" id="IPR010474">
    <property type="entry name" value="AP3D_dom_metazoa"/>
</dbReference>
<evidence type="ECO:0000256" key="1">
    <source>
        <dbReference type="ARBA" id="ARBA00004308"/>
    </source>
</evidence>
<evidence type="ECO:0000256" key="5">
    <source>
        <dbReference type="ARBA" id="ARBA00022737"/>
    </source>
</evidence>
<accession>A0A6P3WVW8</accession>
<sequence>MALRKVKGNFERMFDKNLTDLVRGIRNNKENEAKYIAQCIEEIKQELRQDNVAVKANAVAKLTYLQMLGYDISWAGFNIIEVMSSAKFTYKRIGYLAASQSFHADTELLMLTTNMIRKDLNSQNQYDAGLALSGLSCFISPDLARDLVHDIMTLLTSTKPYLRKKAVLMMYKVFLRFPEALRPAFPRLKEKLEDPDSGVQSAAVNVVCELARKNPKNYLSLAPVFFKLMTTSTNNWMLIKIIKLFGALTPLEPRLGKKLIEPLTNLIHSTSAMSLLYECINTVIAVLISISSGMPNHSDSIQLCVQKLRILIEDSDQNLKYLGLLAMSKILKTHPKSVQAHKDLIMQCLDDKDESIRLRALDLLYGMVSKKNLMEIVKKLMVHMDKAEGTTYRDELLSKIIQICSQNNYQFITYFEWYISVLVELTRMEGTKHGPLVATQLLDVAIRVQAIRKYAVQQCALLLENSYLLTGQPRATMSEVLYAAAWICGEFSSELEDPLATLQSMLRSQASSLPGHIQAVYVHNILKLAATSFAKAENEGDMETTEKIYGLKDKITAFVCSGDLEVQERSSSALVLLECLKENPGLAQELMETFDGELNPVAPKAQRKVPIPEELDLDSWINDPPSESSDSEDLDMNDIFIKTEKSSDSKRELGEPSVEELERRREARKLEQENNPHYLKGSFKTSASYHNSSSMYEDFDNIPVAELDIPISLKITNLHSCRDISIDRGHKRHKKHEKKKKSKKSKGKKSASEDEQDNGLPLQIVNTGIGELPPGAEISDSDDYDLVDANDPHRALNIDLDMPLRDDERLLVLKHRAIENNVARKTEEKGDKKEKGHRKSKKKMKDAAENKVINQRELPDLWLENNPEKVQYPAVGEYTEVSSEPQKADNKRKKSKSQDKHKKSNEDDVKHRKSKKSKSKKENKPLDYEETAGISTPSKEILPDLKDDITSTECNANPLQQSISYEELAKNKVISMTYELKQIPHESNKVIISICITNIGQVLVRELVFDVPDTSSLKLVRNPGDEFGIKLPFQLPLQTSKETQFTVLVSDVTFAQRLRGTLTYMFESKEGMQQEKLDFTVHLSCSKFMVGHLSHKDILTELLKSGQLVSKIRKEVTPIQDFATVLNVICRKCNLTLVEQIEDTASLYGHSLKGHHVCLLLKFNKTTGNLVIEGKGDNNSLLSGIGEEILRILT</sequence>
<dbReference type="GO" id="GO:0048499">
    <property type="term" value="P:synaptic vesicle membrane organization"/>
    <property type="evidence" value="ECO:0007669"/>
    <property type="project" value="TreeGrafter"/>
</dbReference>
<dbReference type="FunFam" id="1.25.10.10:FF:000251">
    <property type="entry name" value="AP-3 complex subunit delta"/>
    <property type="match status" value="1"/>
</dbReference>